<reference evidence="1" key="1">
    <citation type="submission" date="2021-04" db="EMBL/GenBank/DDBJ databases">
        <title>Genome sequence of Woronichinia naegeliana from Washington state freshwater lake bloom.</title>
        <authorList>
            <person name="Dreher T.W."/>
        </authorList>
    </citation>
    <scope>NUCLEOTIDE SEQUENCE</scope>
    <source>
        <strain evidence="1">WA131</strain>
    </source>
</reference>
<name>A0A977PWE5_9CYAN</name>
<sequence length="71" mass="8140">MTTKQMIQEKIEGLSEEQLKQVYGMIEQLNSSENTVKKQSLMSRLQEISIDAPEDFSVQMAIRYGRDVGDD</sequence>
<accession>A0A977PWE5</accession>
<protein>
    <submittedName>
        <fullName evidence="1">Uncharacterized protein</fullName>
    </submittedName>
</protein>
<dbReference type="KEGG" id="wna:KA717_37965"/>
<dbReference type="EMBL" id="CP073041">
    <property type="protein sequence ID" value="UXE61123.1"/>
    <property type="molecule type" value="Genomic_DNA"/>
</dbReference>
<organism evidence="1">
    <name type="scientific">Woronichinia naegeliana WA131</name>
    <dbReference type="NCBI Taxonomy" id="2824559"/>
    <lineage>
        <taxon>Bacteria</taxon>
        <taxon>Bacillati</taxon>
        <taxon>Cyanobacteriota</taxon>
        <taxon>Cyanophyceae</taxon>
        <taxon>Synechococcales</taxon>
        <taxon>Coelosphaeriaceae</taxon>
        <taxon>Woronichinia</taxon>
    </lineage>
</organism>
<dbReference type="Proteomes" id="UP001065613">
    <property type="component" value="Chromosome"/>
</dbReference>
<dbReference type="AlphaFoldDB" id="A0A977PWE5"/>
<evidence type="ECO:0000313" key="1">
    <source>
        <dbReference type="EMBL" id="UXE61123.1"/>
    </source>
</evidence>
<gene>
    <name evidence="1" type="ORF">KA717_37965</name>
</gene>
<proteinExistence type="predicted"/>